<dbReference type="Pfam" id="PF06080">
    <property type="entry name" value="DUF938"/>
    <property type="match status" value="1"/>
</dbReference>
<dbReference type="Proteomes" id="UP000191110">
    <property type="component" value="Unassembled WGS sequence"/>
</dbReference>
<dbReference type="EMBL" id="MPRL01000053">
    <property type="protein sequence ID" value="OOZ39373.1"/>
    <property type="molecule type" value="Genomic_DNA"/>
</dbReference>
<protein>
    <recommendedName>
        <fullName evidence="3">Methylase</fullName>
    </recommendedName>
</protein>
<accession>A0A1T2L2Q5</accession>
<dbReference type="InterPro" id="IPR029063">
    <property type="entry name" value="SAM-dependent_MTases_sf"/>
</dbReference>
<keyword evidence="2" id="KW-1185">Reference proteome</keyword>
<dbReference type="InterPro" id="IPR010342">
    <property type="entry name" value="DUF938"/>
</dbReference>
<dbReference type="AlphaFoldDB" id="A0A1T2L2Q5"/>
<gene>
    <name evidence="1" type="ORF">BOW53_11745</name>
</gene>
<evidence type="ECO:0000313" key="1">
    <source>
        <dbReference type="EMBL" id="OOZ39373.1"/>
    </source>
</evidence>
<dbReference type="OrthoDB" id="5563826at2"/>
<evidence type="ECO:0008006" key="3">
    <source>
        <dbReference type="Google" id="ProtNLM"/>
    </source>
</evidence>
<dbReference type="Gene3D" id="3.40.50.150">
    <property type="entry name" value="Vaccinia Virus protein VP39"/>
    <property type="match status" value="1"/>
</dbReference>
<comment type="caution">
    <text evidence="1">The sequence shown here is derived from an EMBL/GenBank/DDBJ whole genome shotgun (WGS) entry which is preliminary data.</text>
</comment>
<reference evidence="1 2" key="1">
    <citation type="submission" date="2016-11" db="EMBL/GenBank/DDBJ databases">
        <title>Mixed transmission modes and dynamic genome evolution in an obligate animal-bacterial symbiosis.</title>
        <authorList>
            <person name="Russell S.L."/>
            <person name="Corbett-Detig R.B."/>
            <person name="Cavanaugh C.M."/>
        </authorList>
    </citation>
    <scope>NUCLEOTIDE SEQUENCE [LARGE SCALE GENOMIC DNA]</scope>
    <source>
        <strain evidence="1">Sveles-Q1</strain>
    </source>
</reference>
<organism evidence="1 2">
    <name type="scientific">Solemya pervernicosa gill symbiont</name>
    <dbReference type="NCBI Taxonomy" id="642797"/>
    <lineage>
        <taxon>Bacteria</taxon>
        <taxon>Pseudomonadati</taxon>
        <taxon>Pseudomonadota</taxon>
        <taxon>Gammaproteobacteria</taxon>
        <taxon>sulfur-oxidizing symbionts</taxon>
    </lineage>
</organism>
<dbReference type="PANTHER" id="PTHR20974:SF0">
    <property type="entry name" value="UPF0585 PROTEIN CG18661"/>
    <property type="match status" value="1"/>
</dbReference>
<name>A0A1T2L2Q5_9GAMM</name>
<evidence type="ECO:0000313" key="2">
    <source>
        <dbReference type="Proteomes" id="UP000191110"/>
    </source>
</evidence>
<dbReference type="PANTHER" id="PTHR20974">
    <property type="entry name" value="UPF0585 PROTEIN CG18661"/>
    <property type="match status" value="1"/>
</dbReference>
<dbReference type="SUPFAM" id="SSF53335">
    <property type="entry name" value="S-adenosyl-L-methionine-dependent methyltransferases"/>
    <property type="match status" value="1"/>
</dbReference>
<sequence length="121" mass="13585">MLPPLDLDVTGNWPNDRYDAAFSANTAHIMHLNMVESMFTGVAEVLKRGGRFCLYGPFNYEGRYTSESNAQFDLWLKARDPGSAIRDFEALNTMAEQGGMTLLNDHAMPANNRILVWEKVG</sequence>
<proteinExistence type="predicted"/>